<name>A0ABR1JNV8_9AGAR</name>
<dbReference type="SUPFAM" id="SSF55729">
    <property type="entry name" value="Acyl-CoA N-acyltransferases (Nat)"/>
    <property type="match status" value="1"/>
</dbReference>
<dbReference type="PANTHER" id="PTHR42791:SF1">
    <property type="entry name" value="N-ACETYLTRANSFERASE DOMAIN-CONTAINING PROTEIN"/>
    <property type="match status" value="1"/>
</dbReference>
<dbReference type="CDD" id="cd04301">
    <property type="entry name" value="NAT_SF"/>
    <property type="match status" value="1"/>
</dbReference>
<dbReference type="InterPro" id="IPR052523">
    <property type="entry name" value="Trichothecene_AcTrans"/>
</dbReference>
<accession>A0ABR1JNV8</accession>
<keyword evidence="2" id="KW-1185">Reference proteome</keyword>
<dbReference type="InterPro" id="IPR016181">
    <property type="entry name" value="Acyl_CoA_acyltransferase"/>
</dbReference>
<reference evidence="1 2" key="1">
    <citation type="submission" date="2024-01" db="EMBL/GenBank/DDBJ databases">
        <title>A draft genome for the cacao thread blight pathogen Marasmiellus scandens.</title>
        <authorList>
            <person name="Baruah I.K."/>
            <person name="Leung J."/>
            <person name="Bukari Y."/>
            <person name="Amoako-Attah I."/>
            <person name="Meinhardt L.W."/>
            <person name="Bailey B.A."/>
            <person name="Cohen S.P."/>
        </authorList>
    </citation>
    <scope>NUCLEOTIDE SEQUENCE [LARGE SCALE GENOMIC DNA]</scope>
    <source>
        <strain evidence="1 2">GH-19</strain>
    </source>
</reference>
<dbReference type="EMBL" id="JBANRG010000008">
    <property type="protein sequence ID" value="KAK7464364.1"/>
    <property type="molecule type" value="Genomic_DNA"/>
</dbReference>
<proteinExistence type="predicted"/>
<sequence>MTYSIRQINSPASDAELEAILDCQASAFAKDHFAYVCIDADRTLLKPFIRSVVIAGLLAGEVYVAESQDKQIIGTSVWFPPGREMFDSEDQRKQGLEPFFAHTSPDHLKWWLEYFLPSYAKLTSETLGSEFKLENWHLQWIGVVPEERRKGIATALIEPVRSKKGDKKLCLETNSEENLVIYDKIGFSNKGQAVLKSPHGDWTMYVLVDRE</sequence>
<comment type="caution">
    <text evidence="1">The sequence shown here is derived from an EMBL/GenBank/DDBJ whole genome shotgun (WGS) entry which is preliminary data.</text>
</comment>
<dbReference type="Gene3D" id="3.40.630.30">
    <property type="match status" value="1"/>
</dbReference>
<dbReference type="Proteomes" id="UP001498398">
    <property type="component" value="Unassembled WGS sequence"/>
</dbReference>
<gene>
    <name evidence="1" type="ORF">VKT23_006531</name>
</gene>
<evidence type="ECO:0000313" key="1">
    <source>
        <dbReference type="EMBL" id="KAK7464364.1"/>
    </source>
</evidence>
<evidence type="ECO:0000313" key="2">
    <source>
        <dbReference type="Proteomes" id="UP001498398"/>
    </source>
</evidence>
<protein>
    <recommendedName>
        <fullName evidence="3">N-acetyltransferase domain-containing protein</fullName>
    </recommendedName>
</protein>
<dbReference type="PANTHER" id="PTHR42791">
    <property type="entry name" value="GNAT FAMILY ACETYLTRANSFERASE"/>
    <property type="match status" value="1"/>
</dbReference>
<organism evidence="1 2">
    <name type="scientific">Marasmiellus scandens</name>
    <dbReference type="NCBI Taxonomy" id="2682957"/>
    <lineage>
        <taxon>Eukaryota</taxon>
        <taxon>Fungi</taxon>
        <taxon>Dikarya</taxon>
        <taxon>Basidiomycota</taxon>
        <taxon>Agaricomycotina</taxon>
        <taxon>Agaricomycetes</taxon>
        <taxon>Agaricomycetidae</taxon>
        <taxon>Agaricales</taxon>
        <taxon>Marasmiineae</taxon>
        <taxon>Omphalotaceae</taxon>
        <taxon>Marasmiellus</taxon>
    </lineage>
</organism>
<evidence type="ECO:0008006" key="3">
    <source>
        <dbReference type="Google" id="ProtNLM"/>
    </source>
</evidence>